<evidence type="ECO:0000256" key="2">
    <source>
        <dbReference type="ARBA" id="ARBA00022525"/>
    </source>
</evidence>
<sequence>MVGMQQPGAWIRWEQVKAPTGPLCEGGGILELILKHWGRVTAAGTTTNSSDSIDQIHLLRPDVEMWSHTTCSLRLSSHCFSEPSSSSAPPLVRSCPTKQRLLHVWSETLKQSDMMISTGHDQFRLPWKKATCSSVLAVRCASHNVLSWVSSCKQELCLLLTTDLLSLTDGGPLQAQELHILLVVAVTLVARLSEIKRGYEKQGDSGGPLNCSVNGQWVVHGVTSFVSSSGCNACRKPTVFTRVSTYISWMNSMMG</sequence>
<dbReference type="PANTHER" id="PTHR24257:SF0">
    <property type="entry name" value="CHYMOTRYPSIN-LIKE ELASTASE FAMILY MEMBER 1"/>
    <property type="match status" value="1"/>
</dbReference>
<dbReference type="Gene3D" id="2.40.10.10">
    <property type="entry name" value="Trypsin-like serine proteases"/>
    <property type="match status" value="1"/>
</dbReference>
<evidence type="ECO:0000256" key="5">
    <source>
        <dbReference type="ARBA" id="ARBA00022825"/>
    </source>
</evidence>
<comment type="caution">
    <text evidence="8">The sequence shown here is derived from an EMBL/GenBank/DDBJ whole genome shotgun (WGS) entry which is preliminary data.</text>
</comment>
<dbReference type="InterPro" id="IPR043504">
    <property type="entry name" value="Peptidase_S1_PA_chymotrypsin"/>
</dbReference>
<reference evidence="8" key="1">
    <citation type="submission" date="2022-08" db="EMBL/GenBank/DDBJ databases">
        <title>Genome sequencing of akame (Lates japonicus).</title>
        <authorList>
            <person name="Hashiguchi Y."/>
            <person name="Takahashi H."/>
        </authorList>
    </citation>
    <scope>NUCLEOTIDE SEQUENCE</scope>
    <source>
        <strain evidence="8">Kochi</strain>
    </source>
</reference>
<keyword evidence="2" id="KW-0964">Secreted</keyword>
<organism evidence="8 9">
    <name type="scientific">Lates japonicus</name>
    <name type="common">Japanese lates</name>
    <dbReference type="NCBI Taxonomy" id="270547"/>
    <lineage>
        <taxon>Eukaryota</taxon>
        <taxon>Metazoa</taxon>
        <taxon>Chordata</taxon>
        <taxon>Craniata</taxon>
        <taxon>Vertebrata</taxon>
        <taxon>Euteleostomi</taxon>
        <taxon>Actinopterygii</taxon>
        <taxon>Neopterygii</taxon>
        <taxon>Teleostei</taxon>
        <taxon>Neoteleostei</taxon>
        <taxon>Acanthomorphata</taxon>
        <taxon>Carangaria</taxon>
        <taxon>Carangaria incertae sedis</taxon>
        <taxon>Centropomidae</taxon>
        <taxon>Lates</taxon>
    </lineage>
</organism>
<evidence type="ECO:0000256" key="4">
    <source>
        <dbReference type="ARBA" id="ARBA00022801"/>
    </source>
</evidence>
<accession>A0AAD3MYG9</accession>
<dbReference type="PANTHER" id="PTHR24257">
    <property type="entry name" value="CHYMOTRYPSIN-LIKE ELASTASE FAMILY MEMBER"/>
    <property type="match status" value="1"/>
</dbReference>
<evidence type="ECO:0000313" key="9">
    <source>
        <dbReference type="Proteomes" id="UP001279410"/>
    </source>
</evidence>
<dbReference type="InterPro" id="IPR001254">
    <property type="entry name" value="Trypsin_dom"/>
</dbReference>
<evidence type="ECO:0000256" key="6">
    <source>
        <dbReference type="ARBA" id="ARBA00022837"/>
    </source>
</evidence>
<dbReference type="GO" id="GO:0006508">
    <property type="term" value="P:proteolysis"/>
    <property type="evidence" value="ECO:0007669"/>
    <property type="project" value="UniProtKB-KW"/>
</dbReference>
<dbReference type="EMBL" id="BRZM01000067">
    <property type="protein sequence ID" value="GLD64092.1"/>
    <property type="molecule type" value="Genomic_DNA"/>
</dbReference>
<dbReference type="InterPro" id="IPR009003">
    <property type="entry name" value="Peptidase_S1_PA"/>
</dbReference>
<dbReference type="AlphaFoldDB" id="A0AAD3MYG9"/>
<dbReference type="Proteomes" id="UP001279410">
    <property type="component" value="Unassembled WGS sequence"/>
</dbReference>
<dbReference type="GO" id="GO:0004252">
    <property type="term" value="F:serine-type endopeptidase activity"/>
    <property type="evidence" value="ECO:0007669"/>
    <property type="project" value="InterPro"/>
</dbReference>
<keyword evidence="5" id="KW-0720">Serine protease</keyword>
<name>A0AAD3MYG9_LATJO</name>
<dbReference type="SUPFAM" id="SSF50494">
    <property type="entry name" value="Trypsin-like serine proteases"/>
    <property type="match status" value="1"/>
</dbReference>
<protein>
    <submittedName>
        <fullName evidence="8">Elastase-1-like protein</fullName>
    </submittedName>
</protein>
<evidence type="ECO:0000256" key="1">
    <source>
        <dbReference type="ARBA" id="ARBA00004613"/>
    </source>
</evidence>
<keyword evidence="4" id="KW-0378">Hydrolase</keyword>
<gene>
    <name evidence="8" type="ORF">AKAME5_001565400</name>
</gene>
<keyword evidence="9" id="KW-1185">Reference proteome</keyword>
<comment type="subcellular location">
    <subcellularLocation>
        <location evidence="1">Secreted</location>
    </subcellularLocation>
</comment>
<evidence type="ECO:0000259" key="7">
    <source>
        <dbReference type="PROSITE" id="PS50240"/>
    </source>
</evidence>
<feature type="domain" description="Peptidase S1" evidence="7">
    <location>
        <begin position="1"/>
        <end position="255"/>
    </location>
</feature>
<dbReference type="GO" id="GO:0005615">
    <property type="term" value="C:extracellular space"/>
    <property type="evidence" value="ECO:0007669"/>
    <property type="project" value="TreeGrafter"/>
</dbReference>
<evidence type="ECO:0000313" key="8">
    <source>
        <dbReference type="EMBL" id="GLD64092.1"/>
    </source>
</evidence>
<dbReference type="PROSITE" id="PS50240">
    <property type="entry name" value="TRYPSIN_DOM"/>
    <property type="match status" value="1"/>
</dbReference>
<dbReference type="Pfam" id="PF00089">
    <property type="entry name" value="Trypsin"/>
    <property type="match status" value="1"/>
</dbReference>
<proteinExistence type="predicted"/>
<dbReference type="InterPro" id="IPR050850">
    <property type="entry name" value="Peptidase_S1_Elastase_sf"/>
</dbReference>
<keyword evidence="6" id="KW-0106">Calcium</keyword>
<keyword evidence="3" id="KW-0645">Protease</keyword>
<evidence type="ECO:0000256" key="3">
    <source>
        <dbReference type="ARBA" id="ARBA00022670"/>
    </source>
</evidence>